<keyword evidence="1" id="KW-1133">Transmembrane helix</keyword>
<feature type="transmembrane region" description="Helical" evidence="1">
    <location>
        <begin position="40"/>
        <end position="60"/>
    </location>
</feature>
<proteinExistence type="predicted"/>
<keyword evidence="1" id="KW-0812">Transmembrane</keyword>
<protein>
    <submittedName>
        <fullName evidence="2">Uncharacterized protein</fullName>
    </submittedName>
</protein>
<sequence>MKVTHKNSEIEGTPQEIHDLFQNNGMDLNAFFITPKPLHIGWVIAPIIIWVILLFIGIFQEVQQVKIRTLIFLLMASCSVWIGATVKKKYEYDISFITFSTVTLIVLSMAAIGFIPIEKIFDFINKTS</sequence>
<dbReference type="RefSeq" id="WP_086375728.1">
    <property type="nucleotide sequence ID" value="NZ_JADVOL010000023.1"/>
</dbReference>
<evidence type="ECO:0000256" key="1">
    <source>
        <dbReference type="SAM" id="Phobius"/>
    </source>
</evidence>
<feature type="transmembrane region" description="Helical" evidence="1">
    <location>
        <begin position="96"/>
        <end position="117"/>
    </location>
</feature>
<dbReference type="Proteomes" id="UP000195162">
    <property type="component" value="Unassembled WGS sequence"/>
</dbReference>
<keyword evidence="1" id="KW-0472">Membrane</keyword>
<dbReference type="AlphaFoldDB" id="A0A242UA40"/>
<comment type="caution">
    <text evidence="2">The sequence shown here is derived from an EMBL/GenBank/DDBJ whole genome shotgun (WGS) entry which is preliminary data.</text>
</comment>
<dbReference type="EMBL" id="NGIR01000005">
    <property type="protein sequence ID" value="OTU31011.1"/>
    <property type="molecule type" value="Genomic_DNA"/>
</dbReference>
<accession>A0A242UA40</accession>
<feature type="transmembrane region" description="Helical" evidence="1">
    <location>
        <begin position="67"/>
        <end position="84"/>
    </location>
</feature>
<name>A0A242UA40_ACIPI</name>
<evidence type="ECO:0000313" key="2">
    <source>
        <dbReference type="EMBL" id="OTU31011.1"/>
    </source>
</evidence>
<organism evidence="2 3">
    <name type="scientific">Acinetobacter pittii</name>
    <name type="common">Acinetobacter genomosp. 3</name>
    <dbReference type="NCBI Taxonomy" id="48296"/>
    <lineage>
        <taxon>Bacteria</taxon>
        <taxon>Pseudomonadati</taxon>
        <taxon>Pseudomonadota</taxon>
        <taxon>Gammaproteobacteria</taxon>
        <taxon>Moraxellales</taxon>
        <taxon>Moraxellaceae</taxon>
        <taxon>Acinetobacter</taxon>
        <taxon>Acinetobacter calcoaceticus/baumannii complex</taxon>
    </lineage>
</organism>
<evidence type="ECO:0000313" key="3">
    <source>
        <dbReference type="Proteomes" id="UP000195162"/>
    </source>
</evidence>
<reference evidence="2 3" key="1">
    <citation type="submission" date="2017-05" db="EMBL/GenBank/DDBJ databases">
        <authorList>
            <person name="Song R."/>
            <person name="Chenine A.L."/>
            <person name="Ruprecht R.M."/>
        </authorList>
    </citation>
    <scope>NUCLEOTIDE SEQUENCE [LARGE SCALE GENOMIC DNA]</scope>
    <source>
        <strain evidence="2 3">ARLG1955</strain>
    </source>
</reference>
<gene>
    <name evidence="2" type="ORF">CAT59_00275</name>
</gene>